<evidence type="ECO:0000259" key="5">
    <source>
        <dbReference type="Pfam" id="PF10091"/>
    </source>
</evidence>
<evidence type="ECO:0000259" key="4">
    <source>
        <dbReference type="Pfam" id="PF06165"/>
    </source>
</evidence>
<keyword evidence="3" id="KW-0472">Membrane</keyword>
<evidence type="ECO:0000256" key="2">
    <source>
        <dbReference type="ARBA" id="ARBA00022679"/>
    </source>
</evidence>
<dbReference type="Pfam" id="PF10091">
    <property type="entry name" value="Glycoamylase"/>
    <property type="match status" value="1"/>
</dbReference>
<dbReference type="Gene3D" id="1.50.10.140">
    <property type="match status" value="1"/>
</dbReference>
<dbReference type="Pfam" id="PF06165">
    <property type="entry name" value="GH94_b-supersand"/>
    <property type="match status" value="2"/>
</dbReference>
<dbReference type="SMART" id="SM01068">
    <property type="entry name" value="CBM_X"/>
    <property type="match status" value="2"/>
</dbReference>
<feature type="transmembrane region" description="Helical" evidence="3">
    <location>
        <begin position="815"/>
        <end position="831"/>
    </location>
</feature>
<dbReference type="EMBL" id="JABBXD010000001">
    <property type="protein sequence ID" value="MBD3584905.1"/>
    <property type="molecule type" value="Genomic_DNA"/>
</dbReference>
<reference evidence="7 8" key="1">
    <citation type="submission" date="2020-04" db="EMBL/GenBank/DDBJ databases">
        <title>Salinimonas sp. HHU 13199.</title>
        <authorList>
            <person name="Cui X."/>
            <person name="Zhang D."/>
        </authorList>
    </citation>
    <scope>NUCLEOTIDE SEQUENCE [LARGE SCALE GENOMIC DNA]</scope>
    <source>
        <strain evidence="7 8">HHU 13199</strain>
    </source>
</reference>
<gene>
    <name evidence="7" type="ORF">HHX48_04030</name>
</gene>
<feature type="transmembrane region" description="Helical" evidence="3">
    <location>
        <begin position="410"/>
        <end position="432"/>
    </location>
</feature>
<feature type="domain" description="Glycoamylase-like" evidence="5">
    <location>
        <begin position="1294"/>
        <end position="1500"/>
    </location>
</feature>
<feature type="transmembrane region" description="Helical" evidence="3">
    <location>
        <begin position="943"/>
        <end position="961"/>
    </location>
</feature>
<keyword evidence="3" id="KW-0812">Transmembrane</keyword>
<evidence type="ECO:0000256" key="3">
    <source>
        <dbReference type="SAM" id="Phobius"/>
    </source>
</evidence>
<dbReference type="PANTHER" id="PTHR37469">
    <property type="entry name" value="CELLOBIONIC ACID PHOSPHORYLASE-RELATED"/>
    <property type="match status" value="1"/>
</dbReference>
<feature type="domain" description="Glycosyl hydrolase 94 supersandwich" evidence="4">
    <location>
        <begin position="2057"/>
        <end position="2327"/>
    </location>
</feature>
<dbReference type="GO" id="GO:0016740">
    <property type="term" value="F:transferase activity"/>
    <property type="evidence" value="ECO:0007669"/>
    <property type="project" value="UniProtKB-KW"/>
</dbReference>
<dbReference type="InterPro" id="IPR037824">
    <property type="entry name" value="GH94N_2_NdvB"/>
</dbReference>
<dbReference type="InterPro" id="IPR019282">
    <property type="entry name" value="Glycoamylase-like_cons_dom"/>
</dbReference>
<dbReference type="Proteomes" id="UP000624419">
    <property type="component" value="Unassembled WGS sequence"/>
</dbReference>
<dbReference type="InterPro" id="IPR010383">
    <property type="entry name" value="Glyco_hydrolase_94_b-supersand"/>
</dbReference>
<dbReference type="InterPro" id="IPR011013">
    <property type="entry name" value="Gal_mutarotase_sf_dom"/>
</dbReference>
<dbReference type="SUPFAM" id="SSF48208">
    <property type="entry name" value="Six-hairpin glycosidases"/>
    <property type="match status" value="1"/>
</dbReference>
<comment type="caution">
    <text evidence="7">The sequence shown here is derived from an EMBL/GenBank/DDBJ whole genome shotgun (WGS) entry which is preliminary data.</text>
</comment>
<dbReference type="InterPro" id="IPR037018">
    <property type="entry name" value="GH65_N"/>
</dbReference>
<dbReference type="InterPro" id="IPR037820">
    <property type="entry name" value="GH94N_NdvB"/>
</dbReference>
<dbReference type="Gene3D" id="1.50.10.10">
    <property type="match status" value="1"/>
</dbReference>
<dbReference type="CDD" id="cd11753">
    <property type="entry name" value="GH94N_ChvB_NdvB_2_like"/>
    <property type="match status" value="1"/>
</dbReference>
<dbReference type="SUPFAM" id="SSF74650">
    <property type="entry name" value="Galactose mutarotase-like"/>
    <property type="match status" value="2"/>
</dbReference>
<feature type="domain" description="Glycosyl hydrolase 94 supersandwich" evidence="4">
    <location>
        <begin position="1545"/>
        <end position="1820"/>
    </location>
</feature>
<name>A0ABR8LF63_9ALTE</name>
<keyword evidence="3" id="KW-1133">Transmembrane helix</keyword>
<keyword evidence="1" id="KW-0328">Glycosyltransferase</keyword>
<dbReference type="InterPro" id="IPR033432">
    <property type="entry name" value="GH94_catalytic"/>
</dbReference>
<dbReference type="PANTHER" id="PTHR37469:SF2">
    <property type="entry name" value="CELLOBIONIC ACID PHOSPHORYLASE"/>
    <property type="match status" value="1"/>
</dbReference>
<feature type="transmembrane region" description="Helical" evidence="3">
    <location>
        <begin position="837"/>
        <end position="859"/>
    </location>
</feature>
<proteinExistence type="predicted"/>
<sequence length="2847" mass="318902">MSIRSTRRSASFAPPWNDSHPVREELLSMERLAQHARSLALTQKIALHPQKVVALTKRLDDNAKVLAQVYYDNASALKEGDKIAPASEWLLDNYHVVDAQIWNVRKDLPKHFYNQLPKLLEGPFKGYPRVFGIAWAYVAHTDSHFDINTFYHFMTRYQQVVPLSIGELWAVSVTIRIVLIENLRRLSEQLAVGHTERMNADALADAILRLSVDSAGQPSDQVTYPADDITNIFAAQLVKRLRGQDASMTSALIWLERALDKQNMSFADVVQKASLQHSIANVSMQNVINSMRLIADINWNVQFERISCVEQTLRKHVSYSQMDFSTRNLYRTCIEKLALGSLFSELEVTKKLLDVARSAAGNESDETEARRMADPGFYLIGQGRLDFEKIIGFEPPLSLRFFRLYTTCGLMGYLTSIALLTVVLMVIAISTLTSLATVTIWVVGVLLLIPASELAILLTDRLITSTLSARLLPAMALEQGVPEQFRTVVVIPALMTNEQDLLHLVNQLEVHHLTYKDDELAYILLIDGADAPTEVLKDDARMLSQVSEKIAALNQQYGKNVTGQRFHALYRCRLYNPGESSWMAWERKRGKLHELNRLLRGASKTSFTAVDGSEPQLPPKVRFVITLDADTQLSRDAVRKLIGKMAHPLNRPRVDTHFHRVVSGHGILQPKVTPSMPVNGEGSWYQHVFSSPGGIEAYISARSDVYQDLFDEGSYTGKGIYDIDAFEASLDGRVPDNTLLSHDLFEGVFARAGLVSDIEFIEAFPSRYDSDVKRQHRWIRGDWQLLPWLIDRQKKSGNKTSTLGKWKILDNLRRSLVLPLLLLLIVTAWFLPLFATITLLSVVLLTLAMPFFLPLCFLLTSYRQSQGKLTNHFKMWLADALLACKHILLSLVFLPDKTWWTCDAIFRTLVRVIYSHKNMLQWMPAAQQESSPYLSITQCYKRMVFGTTLSIILCLLTVIVLPPVWPLVLPFALIWISAPAIAFWISRPRFSAFLPASDSCRKELRDIARSTWRFFEQFVTPGDNMLPPDNFQEDPKPQVAHRTSPTNIGLYLLSVCCARDFGWIGLDAALQRLEGTFDTLDKLPKFKGHFYNWYGTKSLESLLPEYVSSVDSGNLAGHLIALANSCEEWHSLAYDHQLLAGLQDNVRLLRVQIQTHEDAFHSVANPLQKLLDELNGKLTESPAFELTELQPVQILVNKISTMINSVGAEQAQDARFCINACVRRLLEYNDDKRLILNDSPGLTKRINDMCNRARAMALAMNFKVLLNEERMLLSIGFSIQENSRDAGCYDLLGSEARLASLFAIAKGDIPTKHWFRLGRSATPVGFGAVLLSWSGSMFEYLMPSLVMRAPSGSLIEQTNRLVVHCQQEYGRQLSMPWGISESAFFARDLEFTYQYSNFGVPGLGLKRGLAEDRVIAPYASGLATMIQPKAACKNYRRIADLGGRGRFGFYEALDFTISRLPANTTTCIVRNFMAHHQGMTIVAIFNALHGGLMRNRFHREPMIQACNSLLQERLPRNVALSHPAMEINASEEIRKTQTNVERVLDPKAPGAPQTHVLSNGRYSVMLTAAGAGYSHWKNMAITRWQADSTCDSDGFFIFIRDTATDKLWSTTLQPIGSSAYCQNGRFAEDYAQFSHRQQTLTSTMEVVVSGEDDGEVRRVSLHNNGLKSKKLELTSYAELVLGNAANDNAHPAFSKLFIQTFLHKDSGALIARRRRRTLDEPEIWAAHFAVVEGQEFAKEQYDTSRQSFIGRGNSIHSAAAMAIKGQSGSTPLSQSLGSVIDPVFSVRKHVIVPAGGCARVSFWIVVASSRQALIELIDRHYESNGFARAKTLAWTQAQVQLRHMNIESGQAALFQQMLAPVLYLDRRYRNVAHRRDSNLQNQSLLWKEGISGDLPIVLIRIDDVLDMSQVELLLSAHEYWTMKQVAVDLIIINEHQASYFQDLQTTIESALRRNQARPHVTSKHDDAVARGNVYVLRSDLLHSGVHSLLMSVARLSLSASQGSIGRQVDWLTENNESKPDAHYSESVEPAVGSNANDIDPEKLQFFNGFGGFGEEGKEYIIVLTADRNTPAPWINVVANDRFGCLLAEDGCGYTWAQNSRDNQLTPWFNDATTNPCAEAIYIKDEETNTLTGPTSNPVRDDGTYTIRHGWGYSVFSHEANNLTITATHLVTNSDPVKLINVCITNLTSKVRRLSITSYTEWVLGQNRSANAPFLITTFDQATGAMTIQNPWSNEFAGATAFIMMQAPVTAWTGDRTEFLGRHGTHAHPLALTSKTKLSGSTGEGFDPCSVLQQTVTLKGHSEHNLVIVMGQGDTLEEANQLIHRYQKRSFCEELTDVKHKWADLLGNVHVNTPDSAMNIMLNGWLSYQTLSSRIFARCGLYQASGAYGFRDQLQDGMALTLCQPALTRAHLLRAAGRQFKEGDVQHWWLSHSGKGVRTHISDDRVWLAIATANYVQSTGDTSVLTEEIPYIEGPSLAQSEHDAFFVAAISTNTDSLYEHCVLALQSSLDTLGAHGLPLMGTGDWNDGMNTVGNQGKGESVWLGWLLCYALDEFESIARMRNTPLDQSRCKQWQTQSEHLRQALENAWDGNWYKRAIFDNGQWLGTSENDACRIDSICQSWAVLANGPVEKSARALASVEKWLLKPEYRISLLFTPPFDNTDLEPGYIKGYPPGFRENGGQYSHAAMWNIFALAKLHHNESAHALFDMLNPVTHANSAETCLRYCVEPYVVAADVYSVAPHIGRGGWSWYTGAAGWMFRAGLEAILGVQLRNKKLIIHPCIPSSWPGFTATIKTKKSQYAISIRRSCANARRSESQIDGEYHMVEGTALCICVQPGRHAVKIVLHNKH</sequence>
<dbReference type="Gene3D" id="2.70.98.40">
    <property type="entry name" value="Glycoside hydrolase, family 65, N-terminal domain"/>
    <property type="match status" value="2"/>
</dbReference>
<evidence type="ECO:0000313" key="7">
    <source>
        <dbReference type="EMBL" id="MBD3584905.1"/>
    </source>
</evidence>
<accession>A0ABR8LF63</accession>
<dbReference type="Gene3D" id="2.60.420.10">
    <property type="entry name" value="Maltose phosphorylase, domain 3"/>
    <property type="match status" value="1"/>
</dbReference>
<dbReference type="InterPro" id="IPR012341">
    <property type="entry name" value="6hp_glycosidase-like_sf"/>
</dbReference>
<dbReference type="InterPro" id="IPR008928">
    <property type="entry name" value="6-hairpin_glycosidase_sf"/>
</dbReference>
<evidence type="ECO:0000313" key="8">
    <source>
        <dbReference type="Proteomes" id="UP000624419"/>
    </source>
</evidence>
<feature type="transmembrane region" description="Helical" evidence="3">
    <location>
        <begin position="438"/>
        <end position="458"/>
    </location>
</feature>
<dbReference type="Pfam" id="PF17167">
    <property type="entry name" value="Glyco_hydro_94"/>
    <property type="match status" value="1"/>
</dbReference>
<evidence type="ECO:0000256" key="1">
    <source>
        <dbReference type="ARBA" id="ARBA00022676"/>
    </source>
</evidence>
<dbReference type="RefSeq" id="WP_191022408.1">
    <property type="nucleotide sequence ID" value="NZ_JABBXD010000001.1"/>
</dbReference>
<dbReference type="SUPFAM" id="SSF53448">
    <property type="entry name" value="Nucleotide-diphospho-sugar transferases"/>
    <property type="match status" value="1"/>
</dbReference>
<keyword evidence="2 7" id="KW-0808">Transferase</keyword>
<feature type="domain" description="Glycosyl hydrolase 94 catalytic" evidence="6">
    <location>
        <begin position="2341"/>
        <end position="2766"/>
    </location>
</feature>
<keyword evidence="8" id="KW-1185">Reference proteome</keyword>
<dbReference type="InterPro" id="IPR029044">
    <property type="entry name" value="Nucleotide-diphossugar_trans"/>
</dbReference>
<organism evidence="7 8">
    <name type="scientific">Salinimonas profundi</name>
    <dbReference type="NCBI Taxonomy" id="2729140"/>
    <lineage>
        <taxon>Bacteria</taxon>
        <taxon>Pseudomonadati</taxon>
        <taxon>Pseudomonadota</taxon>
        <taxon>Gammaproteobacteria</taxon>
        <taxon>Alteromonadales</taxon>
        <taxon>Alteromonadaceae</taxon>
        <taxon>Alteromonas/Salinimonas group</taxon>
        <taxon>Salinimonas</taxon>
    </lineage>
</organism>
<dbReference type="CDD" id="cd11756">
    <property type="entry name" value="GH94N_ChvB_NdvB_1_like"/>
    <property type="match status" value="1"/>
</dbReference>
<dbReference type="InterPro" id="IPR052047">
    <property type="entry name" value="GH94_Enzymes"/>
</dbReference>
<evidence type="ECO:0000259" key="6">
    <source>
        <dbReference type="Pfam" id="PF17167"/>
    </source>
</evidence>
<protein>
    <submittedName>
        <fullName evidence="7">Glycosyl transferase</fullName>
    </submittedName>
</protein>